<keyword evidence="2" id="KW-1185">Reference proteome</keyword>
<proteinExistence type="predicted"/>
<organism evidence="1 2">
    <name type="scientific">Solemya velesiana gill symbiont</name>
    <dbReference type="NCBI Taxonomy" id="1918948"/>
    <lineage>
        <taxon>Bacteria</taxon>
        <taxon>Pseudomonadati</taxon>
        <taxon>Pseudomonadota</taxon>
        <taxon>Gammaproteobacteria</taxon>
        <taxon>sulfur-oxidizing symbionts</taxon>
    </lineage>
</organism>
<gene>
    <name evidence="1" type="ORF">BOW51_01795</name>
</gene>
<evidence type="ECO:0000313" key="1">
    <source>
        <dbReference type="EMBL" id="OOZ37569.1"/>
    </source>
</evidence>
<dbReference type="OrthoDB" id="129664at2"/>
<dbReference type="Proteomes" id="UP000190896">
    <property type="component" value="Unassembled WGS sequence"/>
</dbReference>
<dbReference type="AlphaFoldDB" id="A0A1T2KXI5"/>
<protein>
    <submittedName>
        <fullName evidence="1">Uncharacterized protein</fullName>
    </submittedName>
</protein>
<dbReference type="EMBL" id="MPRJ01000007">
    <property type="protein sequence ID" value="OOZ37569.1"/>
    <property type="molecule type" value="Genomic_DNA"/>
</dbReference>
<dbReference type="RefSeq" id="WP_078485820.1">
    <property type="nucleotide sequence ID" value="NZ_MPRJ01000007.1"/>
</dbReference>
<sequence>MSDTKQGKCWNCGIELGPHDYGRENNCLKCGKPTRVCRNCRWYAPGQTNDCREPVADRVMEKEKPNYCDFFEPTDEAVGMGAGSEEDQLKAAEDLFKF</sequence>
<evidence type="ECO:0000313" key="2">
    <source>
        <dbReference type="Proteomes" id="UP000190896"/>
    </source>
</evidence>
<reference evidence="1 2" key="1">
    <citation type="submission" date="2016-11" db="EMBL/GenBank/DDBJ databases">
        <title>Mixed transmission modes and dynamic genome evolution in an obligate animal-bacterial symbiosis.</title>
        <authorList>
            <person name="Russell S.L."/>
            <person name="Corbett-Detig R.B."/>
            <person name="Cavanaugh C.M."/>
        </authorList>
    </citation>
    <scope>NUCLEOTIDE SEQUENCE [LARGE SCALE GENOMIC DNA]</scope>
    <source>
        <strain evidence="1">Se-Cadez</strain>
    </source>
</reference>
<name>A0A1T2KXI5_9GAMM</name>
<accession>A0A1T2KXI5</accession>
<comment type="caution">
    <text evidence="1">The sequence shown here is derived from an EMBL/GenBank/DDBJ whole genome shotgun (WGS) entry which is preliminary data.</text>
</comment>